<evidence type="ECO:0000313" key="1">
    <source>
        <dbReference type="EMBL" id="HDD45448.1"/>
    </source>
</evidence>
<dbReference type="Proteomes" id="UP000886289">
    <property type="component" value="Unassembled WGS sequence"/>
</dbReference>
<accession>A0A7C0Y727</accession>
<comment type="caution">
    <text evidence="1">The sequence shown here is derived from an EMBL/GenBank/DDBJ whole genome shotgun (WGS) entry which is preliminary data.</text>
</comment>
<proteinExistence type="predicted"/>
<name>A0A7C0Y727_DESA2</name>
<dbReference type="AlphaFoldDB" id="A0A7C0Y727"/>
<protein>
    <submittedName>
        <fullName evidence="1">Uncharacterized protein</fullName>
    </submittedName>
</protein>
<sequence>MNKKIFSCLKKRDYLNAKVFDREECVRYGEWFKSQGFLSDAIDFFAKAEAKEKLEELIPQIISEGDVFLFKKIYQALKEKPPKEVWEKIGENALKLGKMNFALKAFQEIDNKEKIKEIEETMQAQGLYIASQLSLPFLKPENKKLKKKK</sequence>
<dbReference type="EMBL" id="DRBS01000424">
    <property type="protein sequence ID" value="HDD45448.1"/>
    <property type="molecule type" value="Genomic_DNA"/>
</dbReference>
<reference evidence="1" key="1">
    <citation type="journal article" date="2020" name="mSystems">
        <title>Genome- and Community-Level Interaction Insights into Carbon Utilization and Element Cycling Functions of Hydrothermarchaeota in Hydrothermal Sediment.</title>
        <authorList>
            <person name="Zhou Z."/>
            <person name="Liu Y."/>
            <person name="Xu W."/>
            <person name="Pan J."/>
            <person name="Luo Z.H."/>
            <person name="Li M."/>
        </authorList>
    </citation>
    <scope>NUCLEOTIDE SEQUENCE [LARGE SCALE GENOMIC DNA]</scope>
    <source>
        <strain evidence="1">HyVt-233</strain>
    </source>
</reference>
<gene>
    <name evidence="1" type="ORF">ENG63_11435</name>
</gene>
<organism evidence="1">
    <name type="scientific">Desulfofervidus auxilii</name>
    <dbReference type="NCBI Taxonomy" id="1621989"/>
    <lineage>
        <taxon>Bacteria</taxon>
        <taxon>Pseudomonadati</taxon>
        <taxon>Thermodesulfobacteriota</taxon>
        <taxon>Candidatus Desulfofervidia</taxon>
        <taxon>Candidatus Desulfofervidales</taxon>
        <taxon>Candidatus Desulfofervidaceae</taxon>
        <taxon>Candidatus Desulfofervidus</taxon>
    </lineage>
</organism>